<evidence type="ECO:0000313" key="2">
    <source>
        <dbReference type="EMBL" id="KYQ55491.1"/>
    </source>
</evidence>
<organism evidence="2 3">
    <name type="scientific">Mycetomoellerius zeteki</name>
    <dbReference type="NCBI Taxonomy" id="64791"/>
    <lineage>
        <taxon>Eukaryota</taxon>
        <taxon>Metazoa</taxon>
        <taxon>Ecdysozoa</taxon>
        <taxon>Arthropoda</taxon>
        <taxon>Hexapoda</taxon>
        <taxon>Insecta</taxon>
        <taxon>Pterygota</taxon>
        <taxon>Neoptera</taxon>
        <taxon>Endopterygota</taxon>
        <taxon>Hymenoptera</taxon>
        <taxon>Apocrita</taxon>
        <taxon>Aculeata</taxon>
        <taxon>Formicoidea</taxon>
        <taxon>Formicidae</taxon>
        <taxon>Myrmicinae</taxon>
        <taxon>Mycetomoellerius</taxon>
    </lineage>
</organism>
<evidence type="ECO:0000313" key="3">
    <source>
        <dbReference type="Proteomes" id="UP000075809"/>
    </source>
</evidence>
<proteinExistence type="predicted"/>
<keyword evidence="3" id="KW-1185">Reference proteome</keyword>
<protein>
    <submittedName>
        <fullName evidence="2">Uncharacterized protein</fullName>
    </submittedName>
</protein>
<name>A0A151X526_9HYME</name>
<gene>
    <name evidence="2" type="ORF">ALC60_05553</name>
</gene>
<dbReference type="STRING" id="64791.A0A151X526"/>
<dbReference type="Proteomes" id="UP000075809">
    <property type="component" value="Unassembled WGS sequence"/>
</dbReference>
<feature type="non-terminal residue" evidence="2">
    <location>
        <position position="1"/>
    </location>
</feature>
<accession>A0A151X526</accession>
<evidence type="ECO:0000256" key="1">
    <source>
        <dbReference type="SAM" id="MobiDB-lite"/>
    </source>
</evidence>
<sequence>PLHPDVQKHILPIYENLSKEDLLQRCLGGYTQNANESFNSTVWRLAPKHLHCGLKIIEIVSLHPDAIPTIFFGPDCGKNIDGELVNETTQEKNSNIESADTLHKHLEKHMEIEAEAETNNNMESAETLPIIVDDVDAEIVKPSTSKDTKQDMKSSEDSSRKKKLRLKITKLKAQNKTFRETIRRFRLKEKKKNIQAKEETNEQKTLQKLGRKLLSQSFNKILATQINAQCKNKRGRRYDHDLKKFALSCIF</sequence>
<dbReference type="EMBL" id="KQ982519">
    <property type="protein sequence ID" value="KYQ55491.1"/>
    <property type="molecule type" value="Genomic_DNA"/>
</dbReference>
<feature type="compositionally biased region" description="Basic and acidic residues" evidence="1">
    <location>
        <begin position="144"/>
        <end position="159"/>
    </location>
</feature>
<feature type="region of interest" description="Disordered" evidence="1">
    <location>
        <begin position="142"/>
        <end position="162"/>
    </location>
</feature>
<reference evidence="2 3" key="1">
    <citation type="submission" date="2015-09" db="EMBL/GenBank/DDBJ databases">
        <title>Trachymyrmex zeteki WGS genome.</title>
        <authorList>
            <person name="Nygaard S."/>
            <person name="Hu H."/>
            <person name="Boomsma J."/>
            <person name="Zhang G."/>
        </authorList>
    </citation>
    <scope>NUCLEOTIDE SEQUENCE [LARGE SCALE GENOMIC DNA]</scope>
    <source>
        <strain evidence="2">Tzet28-1</strain>
        <tissue evidence="2">Whole body</tissue>
    </source>
</reference>
<dbReference type="AlphaFoldDB" id="A0A151X526"/>